<dbReference type="PANTHER" id="PTHR36536">
    <property type="entry name" value="UPF0111 PROTEIN HI_1603"/>
    <property type="match status" value="1"/>
</dbReference>
<dbReference type="EMBL" id="DRYK01000087">
    <property type="protein sequence ID" value="HHP68429.1"/>
    <property type="molecule type" value="Genomic_DNA"/>
</dbReference>
<dbReference type="PANTHER" id="PTHR36536:SF3">
    <property type="entry name" value="UPF0111 PROTEIN HI_1603"/>
    <property type="match status" value="1"/>
</dbReference>
<protein>
    <submittedName>
        <fullName evidence="2">DUF47 family protein</fullName>
    </submittedName>
</protein>
<dbReference type="InterPro" id="IPR038078">
    <property type="entry name" value="PhoU-like_sf"/>
</dbReference>
<gene>
    <name evidence="2" type="ORF">ENM60_06600</name>
</gene>
<accession>A0A7J3Y151</accession>
<organism evidence="2">
    <name type="scientific">Thermogladius calderae</name>
    <dbReference type="NCBI Taxonomy" id="1200300"/>
    <lineage>
        <taxon>Archaea</taxon>
        <taxon>Thermoproteota</taxon>
        <taxon>Thermoprotei</taxon>
        <taxon>Desulfurococcales</taxon>
        <taxon>Desulfurococcaceae</taxon>
        <taxon>Thermogladius</taxon>
    </lineage>
</organism>
<dbReference type="Pfam" id="PF01865">
    <property type="entry name" value="PhoU_div"/>
    <property type="match status" value="1"/>
</dbReference>
<dbReference type="InterPro" id="IPR018445">
    <property type="entry name" value="Put_Phosphate_transp_reg"/>
</dbReference>
<evidence type="ECO:0000313" key="2">
    <source>
        <dbReference type="EMBL" id="HHP68429.1"/>
    </source>
</evidence>
<proteinExistence type="inferred from homology"/>
<reference evidence="2" key="1">
    <citation type="journal article" date="2020" name="mSystems">
        <title>Genome- and Community-Level Interaction Insights into Carbon Utilization and Element Cycling Functions of Hydrothermarchaeota in Hydrothermal Sediment.</title>
        <authorList>
            <person name="Zhou Z."/>
            <person name="Liu Y."/>
            <person name="Xu W."/>
            <person name="Pan J."/>
            <person name="Luo Z.H."/>
            <person name="Li M."/>
        </authorList>
    </citation>
    <scope>NUCLEOTIDE SEQUENCE [LARGE SCALE GENOMIC DNA]</scope>
    <source>
        <strain evidence="2">SpSt-110</strain>
    </source>
</reference>
<evidence type="ECO:0000256" key="1">
    <source>
        <dbReference type="ARBA" id="ARBA00008591"/>
    </source>
</evidence>
<sequence length="226" mass="25610">MPLSLSDILPEEAVEALREYLNHLVKSIDLFRKSLRLLNEVRVGEARGLLAEVVKTRNEANKKRLRLLEIIDDTRLEPSVKEDILHFIKRLDAISDNVKEAARELTIMPYLEVPTPIRDGFNKLVDLVYQAAGYVAEATEKVINGEHSKAIELMSKVLEIEEEADRVDVENRGKLIVYSDSIKPPTLAILIHVFNRDLENAADACAEAADYLHILATTWLQIEMIT</sequence>
<comment type="caution">
    <text evidence="2">The sequence shown here is derived from an EMBL/GenBank/DDBJ whole genome shotgun (WGS) entry which is preliminary data.</text>
</comment>
<dbReference type="SUPFAM" id="SSF109755">
    <property type="entry name" value="PhoU-like"/>
    <property type="match status" value="1"/>
</dbReference>
<comment type="similarity">
    <text evidence="1">Belongs to the UPF0111 family.</text>
</comment>
<dbReference type="AlphaFoldDB" id="A0A7J3Y151"/>
<dbReference type="Gene3D" id="1.20.58.220">
    <property type="entry name" value="Phosphate transport system protein phou homolog 2, domain 2"/>
    <property type="match status" value="1"/>
</dbReference>
<dbReference type="InterPro" id="IPR002727">
    <property type="entry name" value="DUF47"/>
</dbReference>
<name>A0A7J3Y151_9CREN</name>